<feature type="transmembrane region" description="Helical" evidence="5">
    <location>
        <begin position="51"/>
        <end position="69"/>
    </location>
</feature>
<evidence type="ECO:0000313" key="7">
    <source>
        <dbReference type="EMBL" id="KAB0679847.1"/>
    </source>
</evidence>
<evidence type="ECO:0000256" key="2">
    <source>
        <dbReference type="ARBA" id="ARBA00022692"/>
    </source>
</evidence>
<evidence type="ECO:0000256" key="1">
    <source>
        <dbReference type="ARBA" id="ARBA00004141"/>
    </source>
</evidence>
<dbReference type="GO" id="GO:0005886">
    <property type="term" value="C:plasma membrane"/>
    <property type="evidence" value="ECO:0007669"/>
    <property type="project" value="TreeGrafter"/>
</dbReference>
<dbReference type="Pfam" id="PF01957">
    <property type="entry name" value="NfeD"/>
    <property type="match status" value="1"/>
</dbReference>
<protein>
    <submittedName>
        <fullName evidence="7">NfeD family protein</fullName>
    </submittedName>
</protein>
<evidence type="ECO:0000313" key="8">
    <source>
        <dbReference type="Proteomes" id="UP000432089"/>
    </source>
</evidence>
<evidence type="ECO:0000256" key="3">
    <source>
        <dbReference type="ARBA" id="ARBA00022989"/>
    </source>
</evidence>
<name>A0A7V7PPI0_9HYPH</name>
<feature type="domain" description="NfeD-like C-terminal" evidence="6">
    <location>
        <begin position="90"/>
        <end position="144"/>
    </location>
</feature>
<dbReference type="InterPro" id="IPR052165">
    <property type="entry name" value="Membrane_assoc_protease"/>
</dbReference>
<reference evidence="7 8" key="1">
    <citation type="submission" date="2019-09" db="EMBL/GenBank/DDBJ databases">
        <title>YIM 132180 draft genome.</title>
        <authorList>
            <person name="Zhang K."/>
        </authorList>
    </citation>
    <scope>NUCLEOTIDE SEQUENCE [LARGE SCALE GENOMIC DNA]</scope>
    <source>
        <strain evidence="7 8">YIM 132180</strain>
    </source>
</reference>
<dbReference type="PANTHER" id="PTHR33507">
    <property type="entry name" value="INNER MEMBRANE PROTEIN YBBJ"/>
    <property type="match status" value="1"/>
</dbReference>
<evidence type="ECO:0000256" key="4">
    <source>
        <dbReference type="ARBA" id="ARBA00023136"/>
    </source>
</evidence>
<keyword evidence="8" id="KW-1185">Reference proteome</keyword>
<dbReference type="PANTHER" id="PTHR33507:SF3">
    <property type="entry name" value="INNER MEMBRANE PROTEIN YBBJ"/>
    <property type="match status" value="1"/>
</dbReference>
<dbReference type="Gene3D" id="2.40.50.140">
    <property type="entry name" value="Nucleic acid-binding proteins"/>
    <property type="match status" value="1"/>
</dbReference>
<dbReference type="RefSeq" id="WP_150969967.1">
    <property type="nucleotide sequence ID" value="NZ_VZDO01000008.1"/>
</dbReference>
<keyword evidence="4 5" id="KW-0472">Membrane</keyword>
<comment type="subcellular location">
    <subcellularLocation>
        <location evidence="1">Membrane</location>
        <topology evidence="1">Multi-pass membrane protein</topology>
    </subcellularLocation>
</comment>
<accession>A0A7V7PPI0</accession>
<dbReference type="SUPFAM" id="SSF141322">
    <property type="entry name" value="NfeD domain-like"/>
    <property type="match status" value="1"/>
</dbReference>
<organism evidence="7 8">
    <name type="scientific">Plantimonas leprariae</name>
    <dbReference type="NCBI Taxonomy" id="2615207"/>
    <lineage>
        <taxon>Bacteria</taxon>
        <taxon>Pseudomonadati</taxon>
        <taxon>Pseudomonadota</taxon>
        <taxon>Alphaproteobacteria</taxon>
        <taxon>Hyphomicrobiales</taxon>
        <taxon>Aurantimonadaceae</taxon>
        <taxon>Plantimonas</taxon>
    </lineage>
</organism>
<evidence type="ECO:0000256" key="5">
    <source>
        <dbReference type="SAM" id="Phobius"/>
    </source>
</evidence>
<dbReference type="EMBL" id="VZDO01000008">
    <property type="protein sequence ID" value="KAB0679847.1"/>
    <property type="molecule type" value="Genomic_DNA"/>
</dbReference>
<keyword evidence="3 5" id="KW-1133">Transmembrane helix</keyword>
<dbReference type="Proteomes" id="UP000432089">
    <property type="component" value="Unassembled WGS sequence"/>
</dbReference>
<dbReference type="InterPro" id="IPR002810">
    <property type="entry name" value="NfeD-like_C"/>
</dbReference>
<feature type="transmembrane region" description="Helical" evidence="5">
    <location>
        <begin position="12"/>
        <end position="39"/>
    </location>
</feature>
<dbReference type="InterPro" id="IPR012340">
    <property type="entry name" value="NA-bd_OB-fold"/>
</dbReference>
<sequence>MSEVIATYGWWILGLLLLGLEVVLPGVYLLFFGIAALVVGANGFLVPGLSWQSEVVGFVVVSVVAVLLGHRWYGQKRVSGESDGLNRRTARLIGRRATLTDAIEHGQGRVKIEDGWWRVEGPDLPVGAQVVIESADGSLLRVRPVAPSGD</sequence>
<gene>
    <name evidence="7" type="ORF">F6X38_11515</name>
</gene>
<evidence type="ECO:0000259" key="6">
    <source>
        <dbReference type="Pfam" id="PF01957"/>
    </source>
</evidence>
<dbReference type="AlphaFoldDB" id="A0A7V7PPI0"/>
<keyword evidence="2 5" id="KW-0812">Transmembrane</keyword>
<proteinExistence type="predicted"/>
<comment type="caution">
    <text evidence="7">The sequence shown here is derived from an EMBL/GenBank/DDBJ whole genome shotgun (WGS) entry which is preliminary data.</text>
</comment>